<evidence type="ECO:0000313" key="1">
    <source>
        <dbReference type="EMBL" id="TDF73876.1"/>
    </source>
</evidence>
<keyword evidence="2" id="KW-1185">Reference proteome</keyword>
<organism evidence="1 2">
    <name type="scientific">Candidatus Syntrophosphaera thermopropionivorans</name>
    <dbReference type="NCBI Taxonomy" id="2593015"/>
    <lineage>
        <taxon>Bacteria</taxon>
        <taxon>Pseudomonadati</taxon>
        <taxon>Candidatus Cloacimonadota</taxon>
        <taxon>Candidatus Cloacimonadia</taxon>
        <taxon>Candidatus Cloacimonadales</taxon>
        <taxon>Candidatus Cloacimonadaceae</taxon>
        <taxon>Candidatus Syntrophosphaera</taxon>
    </lineage>
</organism>
<reference evidence="1" key="1">
    <citation type="submission" date="2019-03" db="EMBL/GenBank/DDBJ databases">
        <title>Candidatus Syntrophosphaera thermopropionivorans: a novel player in syntrophic propionate oxidation during anaerobic digestion.</title>
        <authorList>
            <person name="Dyksma S."/>
        </authorList>
    </citation>
    <scope>NUCLEOTIDE SEQUENCE</scope>
    <source>
        <strain evidence="1">W5</strain>
    </source>
</reference>
<dbReference type="EMBL" id="SMOG01000003">
    <property type="protein sequence ID" value="TDF73876.1"/>
    <property type="molecule type" value="Genomic_DNA"/>
</dbReference>
<keyword evidence="1" id="KW-0808">Transferase</keyword>
<keyword evidence="1" id="KW-0489">Methyltransferase</keyword>
<dbReference type="Proteomes" id="UP000294588">
    <property type="component" value="Unassembled WGS sequence"/>
</dbReference>
<proteinExistence type="predicted"/>
<evidence type="ECO:0000313" key="2">
    <source>
        <dbReference type="Proteomes" id="UP000294588"/>
    </source>
</evidence>
<name>A0AC61QKB3_9BACT</name>
<comment type="caution">
    <text evidence="1">The sequence shown here is derived from an EMBL/GenBank/DDBJ whole genome shotgun (WGS) entry which is preliminary data.</text>
</comment>
<gene>
    <name evidence="1" type="ORF">E0946_02345</name>
</gene>
<sequence length="249" mass="28317">MRDPFSILNTLEAAYVLDVATGRGDFINILRDNLKSYVKIIGVDASDKNVDRAQKLFPENDIEIYQMNLGALRLDDNSFDLVTIADSLHHLDNLEAVFSEMMRVLKPGGSLLVIEMYSDGDQTEAQKTHIMLHNWLAAIDRKMGVFHNNIYPREEILSLVNKLGLDELIIDDFYYPVDNPKDTKNCESLKKTCQESFKRLESLEDNEELIAEGNSLLDRINRIGCASASKLLIMGKKPLSNKKENHKEK</sequence>
<protein>
    <submittedName>
        <fullName evidence="1">Class I SAM-dependent methyltransferase</fullName>
    </submittedName>
</protein>
<accession>A0AC61QKB3</accession>